<proteinExistence type="predicted"/>
<protein>
    <submittedName>
        <fullName evidence="1">Uncharacterized protein</fullName>
    </submittedName>
</protein>
<dbReference type="Proteomes" id="UP000675880">
    <property type="component" value="Unassembled WGS sequence"/>
</dbReference>
<keyword evidence="2" id="KW-1185">Reference proteome</keyword>
<gene>
    <name evidence="1" type="ORF">NSPZN2_10379</name>
</gene>
<organism evidence="1 2">
    <name type="scientific">Nitrospira defluvii</name>
    <dbReference type="NCBI Taxonomy" id="330214"/>
    <lineage>
        <taxon>Bacteria</taxon>
        <taxon>Pseudomonadati</taxon>
        <taxon>Nitrospirota</taxon>
        <taxon>Nitrospiria</taxon>
        <taxon>Nitrospirales</taxon>
        <taxon>Nitrospiraceae</taxon>
        <taxon>Nitrospira</taxon>
    </lineage>
</organism>
<evidence type="ECO:0000313" key="2">
    <source>
        <dbReference type="Proteomes" id="UP000675880"/>
    </source>
</evidence>
<accession>A0ABM8QG08</accession>
<comment type="caution">
    <text evidence="1">The sequence shown here is derived from an EMBL/GenBank/DDBJ whole genome shotgun (WGS) entry which is preliminary data.</text>
</comment>
<reference evidence="1 2" key="1">
    <citation type="submission" date="2021-02" db="EMBL/GenBank/DDBJ databases">
        <authorList>
            <person name="Han P."/>
        </authorList>
    </citation>
    <scope>NUCLEOTIDE SEQUENCE [LARGE SCALE GENOMIC DNA]</scope>
    <source>
        <strain evidence="1">Candidatus Nitrospira sp. ZN2</strain>
    </source>
</reference>
<name>A0ABM8QG08_9BACT</name>
<sequence length="48" mass="5561">MRLRVWPTTIEETKQALGRLLSEVAEAELTASLIIVDRSRIRVRTRPK</sequence>
<dbReference type="EMBL" id="CAJNBJ010000001">
    <property type="protein sequence ID" value="CAE6694314.1"/>
    <property type="molecule type" value="Genomic_DNA"/>
</dbReference>
<evidence type="ECO:0000313" key="1">
    <source>
        <dbReference type="EMBL" id="CAE6694314.1"/>
    </source>
</evidence>